<gene>
    <name evidence="1" type="ORF">CQW23_34081</name>
</gene>
<protein>
    <submittedName>
        <fullName evidence="1">Uncharacterized protein</fullName>
    </submittedName>
</protein>
<name>A0A2G2UZV8_CAPBA</name>
<dbReference type="OrthoDB" id="1705459at2759"/>
<dbReference type="GO" id="GO:0043457">
    <property type="term" value="P:regulation of cellular respiration"/>
    <property type="evidence" value="ECO:0007669"/>
    <property type="project" value="InterPro"/>
</dbReference>
<dbReference type="InterPro" id="IPR044792">
    <property type="entry name" value="TAR1"/>
</dbReference>
<dbReference type="PANTHER" id="PTHR47188">
    <property type="entry name" value="PROTEIN TAR1"/>
    <property type="match status" value="1"/>
</dbReference>
<accession>A0A2G2UZV8</accession>
<organism evidence="1">
    <name type="scientific">Capsicum baccatum</name>
    <name type="common">Peruvian pepper</name>
    <dbReference type="NCBI Taxonomy" id="33114"/>
    <lineage>
        <taxon>Eukaryota</taxon>
        <taxon>Viridiplantae</taxon>
        <taxon>Streptophyta</taxon>
        <taxon>Embryophyta</taxon>
        <taxon>Tracheophyta</taxon>
        <taxon>Spermatophyta</taxon>
        <taxon>Magnoliopsida</taxon>
        <taxon>eudicotyledons</taxon>
        <taxon>Gunneridae</taxon>
        <taxon>Pentapetalae</taxon>
        <taxon>asterids</taxon>
        <taxon>lamiids</taxon>
        <taxon>Solanales</taxon>
        <taxon>Solanaceae</taxon>
        <taxon>Solanoideae</taxon>
        <taxon>Capsiceae</taxon>
        <taxon>Capsicum</taxon>
    </lineage>
</organism>
<dbReference type="EMBL" id="MLFT02000885">
    <property type="protein sequence ID" value="PHT26301.1"/>
    <property type="molecule type" value="Genomic_DNA"/>
</dbReference>
<sequence>MTARPVIEARCEGATRCVMPRQTCPRPNGFGRNLCSKTRWFKGFCNSHQLSHFATFFIDARAEISVAESCFRLQKKHRYAAQETDFEKAYIALAPRLRWQACQDVAARAGIQPNRTCRTKLMRRVSKCSVDARPAPAPTPGNRCRALLPMRTLQG</sequence>
<comment type="caution">
    <text evidence="1">The sequence shown here is derived from an EMBL/GenBank/DDBJ whole genome shotgun (WGS) entry which is preliminary data.</text>
</comment>
<reference evidence="1" key="1">
    <citation type="journal article" date="2017" name="Genome Biol.">
        <title>New reference genome sequences of hot pepper reveal the massive evolution of plant disease-resistance genes by retroduplication.</title>
        <authorList>
            <person name="Kim S."/>
            <person name="Park J."/>
            <person name="Yeom S.I."/>
            <person name="Kim Y.M."/>
            <person name="Seo E."/>
            <person name="Kim K.T."/>
            <person name="Kim M.S."/>
            <person name="Lee J.M."/>
            <person name="Cheong K."/>
            <person name="Shin H.S."/>
            <person name="Kim S.B."/>
            <person name="Han K."/>
            <person name="Lee J."/>
            <person name="Park M."/>
            <person name="Lee H.A."/>
            <person name="Lee H.Y."/>
            <person name="Lee Y."/>
            <person name="Oh S."/>
            <person name="Lee J.H."/>
            <person name="Choi E."/>
            <person name="Choi E."/>
            <person name="Lee S.E."/>
            <person name="Jeon J."/>
            <person name="Kim H."/>
            <person name="Choi G."/>
            <person name="Song H."/>
            <person name="Lee J."/>
            <person name="Lee S.C."/>
            <person name="Kwon J.K."/>
            <person name="Lee H.Y."/>
            <person name="Koo N."/>
            <person name="Hong Y."/>
            <person name="Kim R.W."/>
            <person name="Kang W.H."/>
            <person name="Huh J.H."/>
            <person name="Kang B.C."/>
            <person name="Yang T.J."/>
            <person name="Lee Y.H."/>
            <person name="Bennetzen J.L."/>
            <person name="Choi D."/>
        </authorList>
    </citation>
    <scope>NUCLEOTIDE SEQUENCE [LARGE SCALE GENOMIC DNA]</scope>
    <source>
        <strain evidence="1">PBC81</strain>
        <tissue evidence="1">Leaf</tissue>
    </source>
</reference>
<reference evidence="1" key="2">
    <citation type="journal article" date="2017" name="J. Anim. Genet.">
        <title>Multiple reference genome sequences of hot pepper reveal the massive evolution of plant disease resistance genes by retroduplication.</title>
        <authorList>
            <person name="Kim S."/>
            <person name="Park J."/>
            <person name="Yeom S.-I."/>
            <person name="Kim Y.-M."/>
            <person name="Seo E."/>
            <person name="Kim K.-T."/>
            <person name="Kim M.-S."/>
            <person name="Lee J.M."/>
            <person name="Cheong K."/>
            <person name="Shin H.-S."/>
            <person name="Kim S.-B."/>
            <person name="Han K."/>
            <person name="Lee J."/>
            <person name="Park M."/>
            <person name="Lee H.-A."/>
            <person name="Lee H.-Y."/>
            <person name="Lee Y."/>
            <person name="Oh S."/>
            <person name="Lee J.H."/>
            <person name="Choi E."/>
            <person name="Choi E."/>
            <person name="Lee S.E."/>
            <person name="Jeon J."/>
            <person name="Kim H."/>
            <person name="Choi G."/>
            <person name="Song H."/>
            <person name="Lee J."/>
            <person name="Lee S.-C."/>
            <person name="Kwon J.-K."/>
            <person name="Lee H.-Y."/>
            <person name="Koo N."/>
            <person name="Hong Y."/>
            <person name="Kim R.W."/>
            <person name="Kang W.-H."/>
            <person name="Huh J.H."/>
            <person name="Kang B.-C."/>
            <person name="Yang T.-J."/>
            <person name="Lee Y.-H."/>
            <person name="Bennetzen J.L."/>
            <person name="Choi D."/>
        </authorList>
    </citation>
    <scope>NUCLEOTIDE SEQUENCE [LARGE SCALE GENOMIC DNA]</scope>
    <source>
        <strain evidence="1">cv. PBC81</strain>
    </source>
</reference>
<evidence type="ECO:0000313" key="1">
    <source>
        <dbReference type="EMBL" id="PHT26301.1"/>
    </source>
</evidence>
<dbReference type="PANTHER" id="PTHR47188:SF1">
    <property type="entry name" value="PROTEIN TAR1"/>
    <property type="match status" value="1"/>
</dbReference>
<dbReference type="AlphaFoldDB" id="A0A2G2UZV8"/>
<proteinExistence type="predicted"/>